<organism evidence="2 3">
    <name type="scientific">Chryseobacterium pennipullorum</name>
    <dbReference type="NCBI Taxonomy" id="2258963"/>
    <lineage>
        <taxon>Bacteria</taxon>
        <taxon>Pseudomonadati</taxon>
        <taxon>Bacteroidota</taxon>
        <taxon>Flavobacteriia</taxon>
        <taxon>Flavobacteriales</taxon>
        <taxon>Weeksellaceae</taxon>
        <taxon>Chryseobacterium group</taxon>
        <taxon>Chryseobacterium</taxon>
    </lineage>
</organism>
<accession>A0A3D9AV64</accession>
<keyword evidence="1" id="KW-0862">Zinc</keyword>
<name>A0A3D9AV64_9FLAO</name>
<evidence type="ECO:0000256" key="1">
    <source>
        <dbReference type="PIRSR" id="PIRSR607822-1"/>
    </source>
</evidence>
<feature type="binding site" evidence="1">
    <location>
        <position position="309"/>
    </location>
    <ligand>
        <name>Zn(2+)</name>
        <dbReference type="ChEBI" id="CHEBI:29105"/>
    </ligand>
</feature>
<dbReference type="EMBL" id="QNVV01000018">
    <property type="protein sequence ID" value="REC44736.1"/>
    <property type="molecule type" value="Genomic_DNA"/>
</dbReference>
<gene>
    <name evidence="2" type="ORF">DRF67_16790</name>
</gene>
<dbReference type="InterPro" id="IPR007822">
    <property type="entry name" value="LANC-like"/>
</dbReference>
<protein>
    <recommendedName>
        <fullName evidence="4">Lanthionine synthetase C-like protein</fullName>
    </recommendedName>
</protein>
<dbReference type="RefSeq" id="WP_115929463.1">
    <property type="nucleotide sequence ID" value="NZ_QNVV01000018.1"/>
</dbReference>
<dbReference type="Gene3D" id="1.50.10.20">
    <property type="match status" value="1"/>
</dbReference>
<comment type="caution">
    <text evidence="2">The sequence shown here is derived from an EMBL/GenBank/DDBJ whole genome shotgun (WGS) entry which is preliminary data.</text>
</comment>
<evidence type="ECO:0000313" key="3">
    <source>
        <dbReference type="Proteomes" id="UP000256257"/>
    </source>
</evidence>
<sequence length="385" mass="44451">METLQSYKIDTILEEYDQKILHYDYSSLPDGLLFGKLGLLLYFLSHYQIKKDEQYLGKVIAILEEVFENANLQKEGNVYALPVLSKGLTGLGVILDLLKKAELIEDDFDEQIADIGEILFSQSIKMLHENNYTFFDGPIGNLYYFNTVKNEQYSSGLIDLLYEECMSQPIPFENKLNDSFADGINLGFNYGYLSIVNNLLSLPVIPEKAKHIINSCIQFIISNFDIHEIENAKIYKPYNYTGTADVLKPFHNNRLCWCNSDLSFSYLLYKASEALQNDQYKMLAHEIGMETTKRRVMANTGIELVHYCHGTSGLVQLYHEVYQRDRQQPYKDSERFWTQKSLEILENELDHPFTEQDSSLIFGKTGALLALNDKIDKTNYLKFLL</sequence>
<dbReference type="SUPFAM" id="SSF158745">
    <property type="entry name" value="LanC-like"/>
    <property type="match status" value="1"/>
</dbReference>
<dbReference type="Proteomes" id="UP000256257">
    <property type="component" value="Unassembled WGS sequence"/>
</dbReference>
<proteinExistence type="predicted"/>
<dbReference type="PRINTS" id="PR01950">
    <property type="entry name" value="LANCSUPER"/>
</dbReference>
<dbReference type="Pfam" id="PF05147">
    <property type="entry name" value="LANC_like"/>
    <property type="match status" value="1"/>
</dbReference>
<evidence type="ECO:0008006" key="4">
    <source>
        <dbReference type="Google" id="ProtNLM"/>
    </source>
</evidence>
<dbReference type="AlphaFoldDB" id="A0A3D9AV64"/>
<evidence type="ECO:0000313" key="2">
    <source>
        <dbReference type="EMBL" id="REC44736.1"/>
    </source>
</evidence>
<keyword evidence="3" id="KW-1185">Reference proteome</keyword>
<keyword evidence="1" id="KW-0479">Metal-binding</keyword>
<dbReference type="OrthoDB" id="6313827at2"/>
<dbReference type="GO" id="GO:0046872">
    <property type="term" value="F:metal ion binding"/>
    <property type="evidence" value="ECO:0007669"/>
    <property type="project" value="UniProtKB-KW"/>
</dbReference>
<dbReference type="GO" id="GO:0031179">
    <property type="term" value="P:peptide modification"/>
    <property type="evidence" value="ECO:0007669"/>
    <property type="project" value="InterPro"/>
</dbReference>
<reference evidence="2 3" key="1">
    <citation type="submission" date="2018-06" db="EMBL/GenBank/DDBJ databases">
        <title>Novel Chryseobacterium species.</title>
        <authorList>
            <person name="Newman J."/>
            <person name="Hugo C."/>
            <person name="Oosthuizen L."/>
            <person name="Charimba G."/>
        </authorList>
    </citation>
    <scope>NUCLEOTIDE SEQUENCE [LARGE SCALE GENOMIC DNA]</scope>
    <source>
        <strain evidence="2 3">7_F195</strain>
    </source>
</reference>
<feature type="binding site" evidence="1">
    <location>
        <position position="258"/>
    </location>
    <ligand>
        <name>Zn(2+)</name>
        <dbReference type="ChEBI" id="CHEBI:29105"/>
    </ligand>
</feature>
<feature type="binding site" evidence="1">
    <location>
        <position position="308"/>
    </location>
    <ligand>
        <name>Zn(2+)</name>
        <dbReference type="ChEBI" id="CHEBI:29105"/>
    </ligand>
</feature>